<sequence length="57" mass="5960">MVGRWRRGSLLGRREGSRASGGNAATQRGEACPREIQLGCLGRGPEDGLHGEAGALK</sequence>
<reference evidence="3" key="1">
    <citation type="journal article" date="2013" name="Proc. Natl. Acad. Sci. U.S.A.">
        <title>Genome structure and metabolic features in the red seaweed Chondrus crispus shed light on evolution of the Archaeplastida.</title>
        <authorList>
            <person name="Collen J."/>
            <person name="Porcel B."/>
            <person name="Carre W."/>
            <person name="Ball S.G."/>
            <person name="Chaparro C."/>
            <person name="Tonon T."/>
            <person name="Barbeyron T."/>
            <person name="Michel G."/>
            <person name="Noel B."/>
            <person name="Valentin K."/>
            <person name="Elias M."/>
            <person name="Artiguenave F."/>
            <person name="Arun A."/>
            <person name="Aury J.M."/>
            <person name="Barbosa-Neto J.F."/>
            <person name="Bothwell J.H."/>
            <person name="Bouget F.Y."/>
            <person name="Brillet L."/>
            <person name="Cabello-Hurtado F."/>
            <person name="Capella-Gutierrez S."/>
            <person name="Charrier B."/>
            <person name="Cladiere L."/>
            <person name="Cock J.M."/>
            <person name="Coelho S.M."/>
            <person name="Colleoni C."/>
            <person name="Czjzek M."/>
            <person name="Da Silva C."/>
            <person name="Delage L."/>
            <person name="Denoeud F."/>
            <person name="Deschamps P."/>
            <person name="Dittami S.M."/>
            <person name="Gabaldon T."/>
            <person name="Gachon C.M."/>
            <person name="Groisillier A."/>
            <person name="Herve C."/>
            <person name="Jabbari K."/>
            <person name="Katinka M."/>
            <person name="Kloareg B."/>
            <person name="Kowalczyk N."/>
            <person name="Labadie K."/>
            <person name="Leblanc C."/>
            <person name="Lopez P.J."/>
            <person name="McLachlan D.H."/>
            <person name="Meslet-Cladiere L."/>
            <person name="Moustafa A."/>
            <person name="Nehr Z."/>
            <person name="Nyvall Collen P."/>
            <person name="Panaud O."/>
            <person name="Partensky F."/>
            <person name="Poulain J."/>
            <person name="Rensing S.A."/>
            <person name="Rousvoal S."/>
            <person name="Samson G."/>
            <person name="Symeonidi A."/>
            <person name="Weissenbach J."/>
            <person name="Zambounis A."/>
            <person name="Wincker P."/>
            <person name="Boyen C."/>
        </authorList>
    </citation>
    <scope>NUCLEOTIDE SEQUENCE [LARGE SCALE GENOMIC DNA]</scope>
    <source>
        <strain evidence="3">cv. Stackhouse</strain>
    </source>
</reference>
<keyword evidence="3" id="KW-1185">Reference proteome</keyword>
<protein>
    <submittedName>
        <fullName evidence="2">Uncharacterized protein</fullName>
    </submittedName>
</protein>
<dbReference type="RefSeq" id="XP_005717531.1">
    <property type="nucleotide sequence ID" value="XM_005717474.1"/>
</dbReference>
<accession>R7QJS2</accession>
<organism evidence="2 3">
    <name type="scientific">Chondrus crispus</name>
    <name type="common">Carrageen Irish moss</name>
    <name type="synonym">Polymorpha crispa</name>
    <dbReference type="NCBI Taxonomy" id="2769"/>
    <lineage>
        <taxon>Eukaryota</taxon>
        <taxon>Rhodophyta</taxon>
        <taxon>Florideophyceae</taxon>
        <taxon>Rhodymeniophycidae</taxon>
        <taxon>Gigartinales</taxon>
        <taxon>Gigartinaceae</taxon>
        <taxon>Chondrus</taxon>
    </lineage>
</organism>
<dbReference type="KEGG" id="ccp:CHC_T00005877001"/>
<proteinExistence type="predicted"/>
<dbReference type="AlphaFoldDB" id="R7QJS2"/>
<evidence type="ECO:0000313" key="2">
    <source>
        <dbReference type="EMBL" id="CDF37660.1"/>
    </source>
</evidence>
<feature type="region of interest" description="Disordered" evidence="1">
    <location>
        <begin position="1"/>
        <end position="30"/>
    </location>
</feature>
<gene>
    <name evidence="2" type="ORF">CHC_T00005877001</name>
</gene>
<dbReference type="Proteomes" id="UP000012073">
    <property type="component" value="Unassembled WGS sequence"/>
</dbReference>
<evidence type="ECO:0000256" key="1">
    <source>
        <dbReference type="SAM" id="MobiDB-lite"/>
    </source>
</evidence>
<dbReference type="Gramene" id="CDF37660">
    <property type="protein sequence ID" value="CDF37660"/>
    <property type="gene ID" value="CHC_T00005877001"/>
</dbReference>
<dbReference type="GeneID" id="17325248"/>
<evidence type="ECO:0000313" key="3">
    <source>
        <dbReference type="Proteomes" id="UP000012073"/>
    </source>
</evidence>
<dbReference type="EMBL" id="HG001858">
    <property type="protein sequence ID" value="CDF37660.1"/>
    <property type="molecule type" value="Genomic_DNA"/>
</dbReference>
<name>R7QJS2_CHOCR</name>